<dbReference type="GO" id="GO:0016020">
    <property type="term" value="C:membrane"/>
    <property type="evidence" value="ECO:0007669"/>
    <property type="project" value="TreeGrafter"/>
</dbReference>
<dbReference type="OrthoDB" id="205255at2759"/>
<dbReference type="InterPro" id="IPR036497">
    <property type="entry name" value="GLTP_sf"/>
</dbReference>
<dbReference type="SUPFAM" id="SSF110004">
    <property type="entry name" value="Glycolipid transfer protein, GLTP"/>
    <property type="match status" value="1"/>
</dbReference>
<name>A0A1Y1WN04_9FUNG</name>
<keyword evidence="1" id="KW-0813">Transport</keyword>
<proteinExistence type="predicted"/>
<gene>
    <name evidence="3" type="ORF">DL89DRAFT_219637</name>
</gene>
<evidence type="ECO:0000313" key="3">
    <source>
        <dbReference type="EMBL" id="ORX74842.1"/>
    </source>
</evidence>
<dbReference type="GO" id="GO:1902388">
    <property type="term" value="F:ceramide 1-phosphate transfer activity"/>
    <property type="evidence" value="ECO:0007669"/>
    <property type="project" value="TreeGrafter"/>
</dbReference>
<dbReference type="FunFam" id="1.10.3520.10:FF:000001">
    <property type="entry name" value="Pleckstrin domain-containing family A member 8"/>
    <property type="match status" value="1"/>
</dbReference>
<dbReference type="AlphaFoldDB" id="A0A1Y1WN04"/>
<dbReference type="EMBL" id="MCFD01000001">
    <property type="protein sequence ID" value="ORX74842.1"/>
    <property type="molecule type" value="Genomic_DNA"/>
</dbReference>
<organism evidence="3 4">
    <name type="scientific">Linderina pennispora</name>
    <dbReference type="NCBI Taxonomy" id="61395"/>
    <lineage>
        <taxon>Eukaryota</taxon>
        <taxon>Fungi</taxon>
        <taxon>Fungi incertae sedis</taxon>
        <taxon>Zoopagomycota</taxon>
        <taxon>Kickxellomycotina</taxon>
        <taxon>Kickxellomycetes</taxon>
        <taxon>Kickxellales</taxon>
        <taxon>Kickxellaceae</taxon>
        <taxon>Linderina</taxon>
    </lineage>
</organism>
<dbReference type="GO" id="GO:0005829">
    <property type="term" value="C:cytosol"/>
    <property type="evidence" value="ECO:0007669"/>
    <property type="project" value="TreeGrafter"/>
</dbReference>
<dbReference type="GeneID" id="63801050"/>
<dbReference type="STRING" id="61395.A0A1Y1WN04"/>
<feature type="non-terminal residue" evidence="3">
    <location>
        <position position="1"/>
    </location>
</feature>
<reference evidence="3 4" key="1">
    <citation type="submission" date="2016-07" db="EMBL/GenBank/DDBJ databases">
        <title>Pervasive Adenine N6-methylation of Active Genes in Fungi.</title>
        <authorList>
            <consortium name="DOE Joint Genome Institute"/>
            <person name="Mondo S.J."/>
            <person name="Dannebaum R.O."/>
            <person name="Kuo R.C."/>
            <person name="Labutti K."/>
            <person name="Haridas S."/>
            <person name="Kuo A."/>
            <person name="Salamov A."/>
            <person name="Ahrendt S.R."/>
            <person name="Lipzen A."/>
            <person name="Sullivan W."/>
            <person name="Andreopoulos W.B."/>
            <person name="Clum A."/>
            <person name="Lindquist E."/>
            <person name="Daum C."/>
            <person name="Ramamoorthy G.K."/>
            <person name="Gryganskyi A."/>
            <person name="Culley D."/>
            <person name="Magnuson J.K."/>
            <person name="James T.Y."/>
            <person name="O'Malley M.A."/>
            <person name="Stajich J.E."/>
            <person name="Spatafora J.W."/>
            <person name="Visel A."/>
            <person name="Grigoriev I.V."/>
        </authorList>
    </citation>
    <scope>NUCLEOTIDE SEQUENCE [LARGE SCALE GENOMIC DNA]</scope>
    <source>
        <strain evidence="3 4">ATCC 12442</strain>
    </source>
</reference>
<dbReference type="PANTHER" id="PTHR10219">
    <property type="entry name" value="GLYCOLIPID TRANSFER PROTEIN-RELATED"/>
    <property type="match status" value="1"/>
</dbReference>
<dbReference type="RefSeq" id="XP_040748053.1">
    <property type="nucleotide sequence ID" value="XM_040884402.1"/>
</dbReference>
<evidence type="ECO:0000259" key="2">
    <source>
        <dbReference type="Pfam" id="PF08718"/>
    </source>
</evidence>
<accession>A0A1Y1WN04</accession>
<evidence type="ECO:0000256" key="1">
    <source>
        <dbReference type="ARBA" id="ARBA00022448"/>
    </source>
</evidence>
<keyword evidence="4" id="KW-1185">Reference proteome</keyword>
<dbReference type="Proteomes" id="UP000193922">
    <property type="component" value="Unassembled WGS sequence"/>
</dbReference>
<evidence type="ECO:0000313" key="4">
    <source>
        <dbReference type="Proteomes" id="UP000193922"/>
    </source>
</evidence>
<dbReference type="PANTHER" id="PTHR10219:SF25">
    <property type="entry name" value="PLECKSTRIN HOMOLOGY DOMAIN-CONTAINING FAMILY A MEMBER 8"/>
    <property type="match status" value="1"/>
</dbReference>
<comment type="caution">
    <text evidence="3">The sequence shown here is derived from an EMBL/GenBank/DDBJ whole genome shotgun (WGS) entry which is preliminary data.</text>
</comment>
<dbReference type="GO" id="GO:1902387">
    <property type="term" value="F:ceramide 1-phosphate binding"/>
    <property type="evidence" value="ECO:0007669"/>
    <property type="project" value="TreeGrafter"/>
</dbReference>
<feature type="domain" description="Glycolipid transfer protein" evidence="2">
    <location>
        <begin position="7"/>
        <end position="148"/>
    </location>
</feature>
<protein>
    <submittedName>
        <fullName evidence="3">Glycolipid transfer protein</fullName>
    </submittedName>
</protein>
<sequence length="185" mass="20276">PITDDGINTKEFLDAASGAVDEIPNLDELGSTAFAPVKSDISGNIAKVQAKLNSDPVKYNTLEKIVLDEAGTKDRTATQGLLWLKRGLEFTALGLSKNLSNTSEELSKSFTDAYQATLKQFHNFVVKGVFSLAMKACPYRKDFYVKLGGDNDQVYGELKVWVDALQTQLNQLNVLYAKGSYDKGL</sequence>
<dbReference type="Gene3D" id="1.10.3520.10">
    <property type="entry name" value="Glycolipid transfer protein"/>
    <property type="match status" value="1"/>
</dbReference>
<dbReference type="Pfam" id="PF08718">
    <property type="entry name" value="GLTP"/>
    <property type="match status" value="1"/>
</dbReference>
<dbReference type="InterPro" id="IPR014830">
    <property type="entry name" value="Glycolipid_transfer_prot_dom"/>
</dbReference>